<evidence type="ECO:0000259" key="3">
    <source>
        <dbReference type="Pfam" id="PF05569"/>
    </source>
</evidence>
<dbReference type="SUPFAM" id="SSF51261">
    <property type="entry name" value="Duplicated hybrid motif"/>
    <property type="match status" value="1"/>
</dbReference>
<dbReference type="CDD" id="cd12797">
    <property type="entry name" value="M23_peptidase"/>
    <property type="match status" value="1"/>
</dbReference>
<evidence type="ECO:0000256" key="1">
    <source>
        <dbReference type="SAM" id="Phobius"/>
    </source>
</evidence>
<feature type="transmembrane region" description="Helical" evidence="1">
    <location>
        <begin position="6"/>
        <end position="25"/>
    </location>
</feature>
<comment type="caution">
    <text evidence="4">The sequence shown here is derived from an EMBL/GenBank/DDBJ whole genome shotgun (WGS) entry which is preliminary data.</text>
</comment>
<dbReference type="Pfam" id="PF01551">
    <property type="entry name" value="Peptidase_M23"/>
    <property type="match status" value="1"/>
</dbReference>
<evidence type="ECO:0000259" key="2">
    <source>
        <dbReference type="Pfam" id="PF01551"/>
    </source>
</evidence>
<feature type="transmembrane region" description="Helical" evidence="1">
    <location>
        <begin position="37"/>
        <end position="55"/>
    </location>
</feature>
<keyword evidence="1" id="KW-1133">Transmembrane helix</keyword>
<proteinExistence type="predicted"/>
<reference evidence="4 5" key="1">
    <citation type="submission" date="2024-04" db="EMBL/GenBank/DDBJ databases">
        <title>Novel genus in family Flammeovirgaceae.</title>
        <authorList>
            <person name="Nguyen T.H."/>
            <person name="Vuong T.Q."/>
            <person name="Le H."/>
            <person name="Kim S.-G."/>
        </authorList>
    </citation>
    <scope>NUCLEOTIDE SEQUENCE [LARGE SCALE GENOMIC DNA]</scope>
    <source>
        <strain evidence="4 5">JCM 23209</strain>
    </source>
</reference>
<dbReference type="AlphaFoldDB" id="A0AAW9S5E1"/>
<dbReference type="InterPro" id="IPR011055">
    <property type="entry name" value="Dup_hybrid_motif"/>
</dbReference>
<dbReference type="EMBL" id="JBDKWZ010000001">
    <property type="protein sequence ID" value="MEN7546950.1"/>
    <property type="molecule type" value="Genomic_DNA"/>
</dbReference>
<feature type="transmembrane region" description="Helical" evidence="1">
    <location>
        <begin position="93"/>
        <end position="112"/>
    </location>
</feature>
<dbReference type="InterPro" id="IPR050570">
    <property type="entry name" value="Cell_wall_metabolism_enzyme"/>
</dbReference>
<dbReference type="InterPro" id="IPR016047">
    <property type="entry name" value="M23ase_b-sheet_dom"/>
</dbReference>
<dbReference type="CDD" id="cd07341">
    <property type="entry name" value="M56_BlaR1_MecR1_like"/>
    <property type="match status" value="1"/>
</dbReference>
<dbReference type="GO" id="GO:0004222">
    <property type="term" value="F:metalloendopeptidase activity"/>
    <property type="evidence" value="ECO:0007669"/>
    <property type="project" value="TreeGrafter"/>
</dbReference>
<dbReference type="PANTHER" id="PTHR21666">
    <property type="entry name" value="PEPTIDASE-RELATED"/>
    <property type="match status" value="1"/>
</dbReference>
<accession>A0AAW9S5E1</accession>
<evidence type="ECO:0000313" key="4">
    <source>
        <dbReference type="EMBL" id="MEN7546950.1"/>
    </source>
</evidence>
<name>A0AAW9S5E1_9BACT</name>
<keyword evidence="1" id="KW-0472">Membrane</keyword>
<dbReference type="FunFam" id="2.70.70.10:FF:000006">
    <property type="entry name" value="M23 family peptidase"/>
    <property type="match status" value="1"/>
</dbReference>
<dbReference type="InterPro" id="IPR008756">
    <property type="entry name" value="Peptidase_M56"/>
</dbReference>
<gene>
    <name evidence="4" type="ORF">AAG747_03475</name>
</gene>
<dbReference type="PANTHER" id="PTHR21666:SF286">
    <property type="entry name" value="LIPOPROTEIN NLPD"/>
    <property type="match status" value="1"/>
</dbReference>
<sequence length="443" mass="50584">MTDFFVYLCKVSMCLTLLYGIYFLFLRKETFLIANRLYLLGTVLLSWTIPLLNLTKPVGWSGIQEEWMDLGELPAGPFSEEQLQIDEVSAFDWGSALMLIYLLGMVVMWLRFVMQGRLLYRVVHSGEIQKKEGVRLVVSQKIAQPLSFFRWVVLPEKYVNPIQGSYVFAHEKAHVNQWHSFDLLVVEVVQVFLWFNPFIYFLKKSLKQTHEYLADREVLHRGFCKITYMQALYEEVLHRNISSLAHSFYSSTKNRITMMTKSKSATWSLVKYTLMTPVLGFLLMAFSYQNTANSVALPFMETEVLFEGRNIPSILPIKEGECNKMTSGFGMRKHPITKKQKMHKGMDFSAEVGVKVMATADGVVAKVDTTHKGYGQHIIVKHGEQYSTVYAQLSSIEVKEGQQVRRGEVIGLVGSSGMSTGPHLHYEVLKNGIHVNPADYLGK</sequence>
<organism evidence="4 5">
    <name type="scientific">Rapidithrix thailandica</name>
    <dbReference type="NCBI Taxonomy" id="413964"/>
    <lineage>
        <taxon>Bacteria</taxon>
        <taxon>Pseudomonadati</taxon>
        <taxon>Bacteroidota</taxon>
        <taxon>Cytophagia</taxon>
        <taxon>Cytophagales</taxon>
        <taxon>Flammeovirgaceae</taxon>
        <taxon>Rapidithrix</taxon>
    </lineage>
</organism>
<dbReference type="Pfam" id="PF05569">
    <property type="entry name" value="Peptidase_M56"/>
    <property type="match status" value="1"/>
</dbReference>
<keyword evidence="5" id="KW-1185">Reference proteome</keyword>
<feature type="domain" description="Peptidase M56" evidence="3">
    <location>
        <begin position="121"/>
        <end position="258"/>
    </location>
</feature>
<dbReference type="Proteomes" id="UP001403385">
    <property type="component" value="Unassembled WGS sequence"/>
</dbReference>
<dbReference type="Gene3D" id="2.70.70.10">
    <property type="entry name" value="Glucose Permease (Domain IIA)"/>
    <property type="match status" value="1"/>
</dbReference>
<feature type="transmembrane region" description="Helical" evidence="1">
    <location>
        <begin position="269"/>
        <end position="288"/>
    </location>
</feature>
<dbReference type="RefSeq" id="WP_346819727.1">
    <property type="nucleotide sequence ID" value="NZ_JBDKWZ010000001.1"/>
</dbReference>
<keyword evidence="1" id="KW-0812">Transmembrane</keyword>
<evidence type="ECO:0000313" key="5">
    <source>
        <dbReference type="Proteomes" id="UP001403385"/>
    </source>
</evidence>
<feature type="domain" description="M23ase beta-sheet core" evidence="2">
    <location>
        <begin position="341"/>
        <end position="437"/>
    </location>
</feature>
<protein>
    <submittedName>
        <fullName evidence="4">M23/M56 family metallopeptidase</fullName>
    </submittedName>
</protein>